<comment type="caution">
    <text evidence="3">The sequence shown here is derived from an EMBL/GenBank/DDBJ whole genome shotgun (WGS) entry which is preliminary data.</text>
</comment>
<evidence type="ECO:0000256" key="1">
    <source>
        <dbReference type="SAM" id="Phobius"/>
    </source>
</evidence>
<feature type="transmembrane region" description="Helical" evidence="1">
    <location>
        <begin position="98"/>
        <end position="121"/>
    </location>
</feature>
<sequence>MRKKILVLASLLFVLGVLSVSGSAYAALNLGSNITKQAAERAGYNPNADETTLAETVGSIIKTVLSTVGVIFLALMVYAGFLWMTARGESEQVDKAQDIIRAAIIGLIITVASYSITAFIVPRVVEKAGGTRPAPAVPAAPPVPPAAP</sequence>
<keyword evidence="1" id="KW-0472">Membrane</keyword>
<dbReference type="AlphaFoldDB" id="A0A1F6LYT0"/>
<gene>
    <name evidence="3" type="ORF">A3J66_01655</name>
</gene>
<feature type="transmembrane region" description="Helical" evidence="1">
    <location>
        <begin position="64"/>
        <end position="86"/>
    </location>
</feature>
<evidence type="ECO:0000256" key="2">
    <source>
        <dbReference type="SAM" id="SignalP"/>
    </source>
</evidence>
<evidence type="ECO:0000313" key="4">
    <source>
        <dbReference type="Proteomes" id="UP000176282"/>
    </source>
</evidence>
<dbReference type="Pfam" id="PF18895">
    <property type="entry name" value="T4SS_pilin"/>
    <property type="match status" value="1"/>
</dbReference>
<protein>
    <recommendedName>
        <fullName evidence="5">MotA/TolQ/ExbB proton channel domain-containing protein</fullName>
    </recommendedName>
</protein>
<reference evidence="3 4" key="1">
    <citation type="journal article" date="2016" name="Nat. Commun.">
        <title>Thousands of microbial genomes shed light on interconnected biogeochemical processes in an aquifer system.</title>
        <authorList>
            <person name="Anantharaman K."/>
            <person name="Brown C.T."/>
            <person name="Hug L.A."/>
            <person name="Sharon I."/>
            <person name="Castelle C.J."/>
            <person name="Probst A.J."/>
            <person name="Thomas B.C."/>
            <person name="Singh A."/>
            <person name="Wilkins M.J."/>
            <person name="Karaoz U."/>
            <person name="Brodie E.L."/>
            <person name="Williams K.H."/>
            <person name="Hubbard S.S."/>
            <person name="Banfield J.F."/>
        </authorList>
    </citation>
    <scope>NUCLEOTIDE SEQUENCE [LARGE SCALE GENOMIC DNA]</scope>
</reference>
<accession>A0A1F6LYT0</accession>
<dbReference type="STRING" id="1798680.A3J66_01655"/>
<keyword evidence="1" id="KW-0812">Transmembrane</keyword>
<feature type="signal peptide" evidence="2">
    <location>
        <begin position="1"/>
        <end position="26"/>
    </location>
</feature>
<proteinExistence type="predicted"/>
<keyword evidence="2" id="KW-0732">Signal</keyword>
<dbReference type="InterPro" id="IPR043993">
    <property type="entry name" value="T4SS_pilin"/>
</dbReference>
<evidence type="ECO:0000313" key="3">
    <source>
        <dbReference type="EMBL" id="OGH64550.1"/>
    </source>
</evidence>
<feature type="chain" id="PRO_5009525538" description="MotA/TolQ/ExbB proton channel domain-containing protein" evidence="2">
    <location>
        <begin position="27"/>
        <end position="148"/>
    </location>
</feature>
<name>A0A1F6LYT0_9BACT</name>
<dbReference type="EMBL" id="MFQB01000057">
    <property type="protein sequence ID" value="OGH64550.1"/>
    <property type="molecule type" value="Genomic_DNA"/>
</dbReference>
<keyword evidence="1" id="KW-1133">Transmembrane helix</keyword>
<organism evidence="3 4">
    <name type="scientific">Candidatus Magasanikbacteria bacterium RIFCSPHIGHO2_02_FULL_47_14</name>
    <dbReference type="NCBI Taxonomy" id="1798680"/>
    <lineage>
        <taxon>Bacteria</taxon>
        <taxon>Candidatus Magasanikiibacteriota</taxon>
    </lineage>
</organism>
<dbReference type="Proteomes" id="UP000176282">
    <property type="component" value="Unassembled WGS sequence"/>
</dbReference>
<evidence type="ECO:0008006" key="5">
    <source>
        <dbReference type="Google" id="ProtNLM"/>
    </source>
</evidence>